<comment type="caution">
    <text evidence="3">The sequence shown here is derived from an EMBL/GenBank/DDBJ whole genome shotgun (WGS) entry which is preliminary data.</text>
</comment>
<dbReference type="Gene3D" id="3.40.250.10">
    <property type="entry name" value="Rhodanese-like domain"/>
    <property type="match status" value="1"/>
</dbReference>
<evidence type="ECO:0000259" key="2">
    <source>
        <dbReference type="PROSITE" id="PS50206"/>
    </source>
</evidence>
<dbReference type="EMBL" id="NIDN02000036">
    <property type="protein sequence ID" value="RLL99239.1"/>
    <property type="molecule type" value="Genomic_DNA"/>
</dbReference>
<dbReference type="Proteomes" id="UP000215289">
    <property type="component" value="Unassembled WGS sequence"/>
</dbReference>
<feature type="domain" description="Rhodanese" evidence="2">
    <location>
        <begin position="40"/>
        <end position="111"/>
    </location>
</feature>
<reference evidence="3 4" key="1">
    <citation type="submission" date="2018-08" db="EMBL/GenBank/DDBJ databases">
        <title>Draft genome sequences of two Aspergillus turcosus clinical strains isolated from bronchoalveolar lavage fluid: one azole-susceptible and the other azole-resistant.</title>
        <authorList>
            <person name="Parent-Michaud M."/>
            <person name="Dufresne P.J."/>
            <person name="Fournier E."/>
            <person name="Martineau C."/>
            <person name="Moreira S."/>
            <person name="Perkins V."/>
            <person name="De Repentigny L."/>
            <person name="Dufresne S.F."/>
        </authorList>
    </citation>
    <scope>NUCLEOTIDE SEQUENCE [LARGE SCALE GENOMIC DNA]</scope>
    <source>
        <strain evidence="3">HMR AF 1038</strain>
    </source>
</reference>
<feature type="transmembrane region" description="Helical" evidence="1">
    <location>
        <begin position="89"/>
        <end position="118"/>
    </location>
</feature>
<dbReference type="AlphaFoldDB" id="A0A3R7IHU8"/>
<dbReference type="InterPro" id="IPR001763">
    <property type="entry name" value="Rhodanese-like_dom"/>
</dbReference>
<organism evidence="3 4">
    <name type="scientific">Aspergillus turcosus</name>
    <dbReference type="NCBI Taxonomy" id="1245748"/>
    <lineage>
        <taxon>Eukaryota</taxon>
        <taxon>Fungi</taxon>
        <taxon>Dikarya</taxon>
        <taxon>Ascomycota</taxon>
        <taxon>Pezizomycotina</taxon>
        <taxon>Eurotiomycetes</taxon>
        <taxon>Eurotiomycetidae</taxon>
        <taxon>Eurotiales</taxon>
        <taxon>Aspergillaceae</taxon>
        <taxon>Aspergillus</taxon>
        <taxon>Aspergillus subgen. Fumigati</taxon>
    </lineage>
</organism>
<sequence length="128" mass="14334">MSAQPPAEQPWHAAFPAPRNTARGISREEMLQWMREGKQAGKDYVLVDLRRNDHEGGTIKGSLNLPAQSLYYSLPTVYSLLRAGGVKYIIWYCGMCFASGSQGYAWLLWIGLILIAYAEYRLFGGEGD</sequence>
<keyword evidence="1" id="KW-0472">Membrane</keyword>
<dbReference type="STRING" id="1245748.A0A3R7IHU8"/>
<evidence type="ECO:0000256" key="1">
    <source>
        <dbReference type="SAM" id="Phobius"/>
    </source>
</evidence>
<dbReference type="SUPFAM" id="SSF52821">
    <property type="entry name" value="Rhodanese/Cell cycle control phosphatase"/>
    <property type="match status" value="1"/>
</dbReference>
<name>A0A3R7IHU8_9EURO</name>
<protein>
    <recommendedName>
        <fullName evidence="2">Rhodanese domain-containing protein</fullName>
    </recommendedName>
</protein>
<dbReference type="OrthoDB" id="8300214at2759"/>
<gene>
    <name evidence="3" type="ORF">CFD26_108099</name>
</gene>
<dbReference type="InterPro" id="IPR036873">
    <property type="entry name" value="Rhodanese-like_dom_sf"/>
</dbReference>
<keyword evidence="4" id="KW-1185">Reference proteome</keyword>
<keyword evidence="1" id="KW-0812">Transmembrane</keyword>
<evidence type="ECO:0000313" key="4">
    <source>
        <dbReference type="Proteomes" id="UP000215289"/>
    </source>
</evidence>
<keyword evidence="1" id="KW-1133">Transmembrane helix</keyword>
<dbReference type="PROSITE" id="PS50206">
    <property type="entry name" value="RHODANESE_3"/>
    <property type="match status" value="1"/>
</dbReference>
<accession>A0A3R7IHU8</accession>
<proteinExistence type="predicted"/>
<evidence type="ECO:0000313" key="3">
    <source>
        <dbReference type="EMBL" id="RLL99239.1"/>
    </source>
</evidence>